<dbReference type="InterPro" id="IPR019396">
    <property type="entry name" value="TM_Fragile-X-F-assoc"/>
</dbReference>
<evidence type="ECO:0000256" key="1">
    <source>
        <dbReference type="SAM" id="Phobius"/>
    </source>
</evidence>
<feature type="transmembrane region" description="Helical" evidence="1">
    <location>
        <begin position="22"/>
        <end position="40"/>
    </location>
</feature>
<reference evidence="2" key="2">
    <citation type="journal article" date="2023" name="Int. J. Mol. Sci.">
        <title>De Novo Assembly and Annotation of 11 Diverse Shrub Willow (Salix) Genomes Reveals Novel Gene Organization in Sex-Linked Regions.</title>
        <authorList>
            <person name="Hyden B."/>
            <person name="Feng K."/>
            <person name="Yates T.B."/>
            <person name="Jawdy S."/>
            <person name="Cereghino C."/>
            <person name="Smart L.B."/>
            <person name="Muchero W."/>
        </authorList>
    </citation>
    <scope>NUCLEOTIDE SEQUENCE</scope>
    <source>
        <tissue evidence="2">Shoot tip</tissue>
    </source>
</reference>
<protein>
    <submittedName>
        <fullName evidence="2">TRANSMEMBRANE FRAGILE-X-F-ASSOCIATED PROTEIN</fullName>
    </submittedName>
</protein>
<name>A0A9Q0WE89_9ROSI</name>
<dbReference type="Proteomes" id="UP001151752">
    <property type="component" value="Chromosome 12"/>
</dbReference>
<dbReference type="PANTHER" id="PTHR46859">
    <property type="entry name" value="TRANSMEMBRANE FRAGILE-X-F-ASSOCIATED PROTEIN"/>
    <property type="match status" value="1"/>
</dbReference>
<feature type="non-terminal residue" evidence="2">
    <location>
        <position position="43"/>
    </location>
</feature>
<evidence type="ECO:0000313" key="3">
    <source>
        <dbReference type="Proteomes" id="UP001151752"/>
    </source>
</evidence>
<keyword evidence="1" id="KW-0472">Membrane</keyword>
<sequence length="43" mass="4836">MCKALMPGEEESINDEAIWETLWVAISMVFFVAGTIFTLLKLS</sequence>
<dbReference type="PANTHER" id="PTHR46859:SF3">
    <property type="entry name" value="RING-TYPE DOMAIN-CONTAINING PROTEIN"/>
    <property type="match status" value="1"/>
</dbReference>
<gene>
    <name evidence="2" type="ORF">OIU74_023889</name>
</gene>
<keyword evidence="1" id="KW-1133">Transmembrane helix</keyword>
<dbReference type="EMBL" id="JAPFFM010000004">
    <property type="protein sequence ID" value="KAJ6765093.1"/>
    <property type="molecule type" value="Genomic_DNA"/>
</dbReference>
<organism evidence="2 3">
    <name type="scientific">Salix koriyanagi</name>
    <dbReference type="NCBI Taxonomy" id="2511006"/>
    <lineage>
        <taxon>Eukaryota</taxon>
        <taxon>Viridiplantae</taxon>
        <taxon>Streptophyta</taxon>
        <taxon>Embryophyta</taxon>
        <taxon>Tracheophyta</taxon>
        <taxon>Spermatophyta</taxon>
        <taxon>Magnoliopsida</taxon>
        <taxon>eudicotyledons</taxon>
        <taxon>Gunneridae</taxon>
        <taxon>Pentapetalae</taxon>
        <taxon>rosids</taxon>
        <taxon>fabids</taxon>
        <taxon>Malpighiales</taxon>
        <taxon>Salicaceae</taxon>
        <taxon>Saliceae</taxon>
        <taxon>Salix</taxon>
    </lineage>
</organism>
<accession>A0A9Q0WE89</accession>
<proteinExistence type="predicted"/>
<keyword evidence="3" id="KW-1185">Reference proteome</keyword>
<dbReference type="Pfam" id="PF10269">
    <property type="entry name" value="Tmemb_185A"/>
    <property type="match status" value="1"/>
</dbReference>
<keyword evidence="1 2" id="KW-0812">Transmembrane</keyword>
<dbReference type="AlphaFoldDB" id="A0A9Q0WE89"/>
<comment type="caution">
    <text evidence="2">The sequence shown here is derived from an EMBL/GenBank/DDBJ whole genome shotgun (WGS) entry which is preliminary data.</text>
</comment>
<evidence type="ECO:0000313" key="2">
    <source>
        <dbReference type="EMBL" id="KAJ6765093.1"/>
    </source>
</evidence>
<reference evidence="2" key="1">
    <citation type="submission" date="2022-11" db="EMBL/GenBank/DDBJ databases">
        <authorList>
            <person name="Hyden B.L."/>
            <person name="Feng K."/>
            <person name="Yates T."/>
            <person name="Jawdy S."/>
            <person name="Smart L.B."/>
            <person name="Muchero W."/>
        </authorList>
    </citation>
    <scope>NUCLEOTIDE SEQUENCE</scope>
    <source>
        <tissue evidence="2">Shoot tip</tissue>
    </source>
</reference>